<evidence type="ECO:0000256" key="3">
    <source>
        <dbReference type="ARBA" id="ARBA00022598"/>
    </source>
</evidence>
<dbReference type="InterPro" id="IPR018027">
    <property type="entry name" value="Asn/Gln_amidotransferase"/>
</dbReference>
<dbReference type="InterPro" id="IPR014746">
    <property type="entry name" value="Gln_synth/guanido_kin_cat_dom"/>
</dbReference>
<dbReference type="GO" id="GO:0006412">
    <property type="term" value="P:translation"/>
    <property type="evidence" value="ECO:0007669"/>
    <property type="project" value="UniProtKB-UniRule"/>
</dbReference>
<dbReference type="GO" id="GO:0050567">
    <property type="term" value="F:glutaminyl-tRNA synthase (glutamine-hydrolyzing) activity"/>
    <property type="evidence" value="ECO:0007669"/>
    <property type="project" value="UniProtKB-UniRule"/>
</dbReference>
<dbReference type="Pfam" id="PF02637">
    <property type="entry name" value="GatB_Yqey"/>
    <property type="match status" value="1"/>
</dbReference>
<evidence type="ECO:0000256" key="5">
    <source>
        <dbReference type="ARBA" id="ARBA00022840"/>
    </source>
</evidence>
<keyword evidence="4 10" id="KW-0547">Nucleotide-binding</keyword>
<keyword evidence="3 10" id="KW-0436">Ligase</keyword>
<dbReference type="InterPro" id="IPR006075">
    <property type="entry name" value="Asn/Gln-tRNA_Trfase_suB/E_cat"/>
</dbReference>
<evidence type="ECO:0000313" key="13">
    <source>
        <dbReference type="Proteomes" id="UP000203229"/>
    </source>
</evidence>
<dbReference type="HAMAP" id="MF_00121">
    <property type="entry name" value="GatB"/>
    <property type="match status" value="1"/>
</dbReference>
<gene>
    <name evidence="10 12" type="primary">gatB</name>
    <name evidence="12" type="ORF">SCORR_v1c01090</name>
</gene>
<dbReference type="Pfam" id="PF02934">
    <property type="entry name" value="GatB_N"/>
    <property type="match status" value="1"/>
</dbReference>
<evidence type="ECO:0000256" key="9">
    <source>
        <dbReference type="ARBA" id="ARBA00047913"/>
    </source>
</evidence>
<protein>
    <recommendedName>
        <fullName evidence="10">Aspartyl/glutamyl-tRNA(Asn/Gln) amidotransferase subunit B</fullName>
        <shortName evidence="10">Asp/Glu-ADT subunit B</shortName>
        <ecNumber evidence="10">6.3.5.-</ecNumber>
    </recommendedName>
</protein>
<comment type="subunit">
    <text evidence="2 10">Heterotrimer of A, B and C subunits.</text>
</comment>
<comment type="catalytic activity">
    <reaction evidence="9 10">
        <text>L-glutamyl-tRNA(Gln) + L-glutamine + ATP + H2O = L-glutaminyl-tRNA(Gln) + L-glutamate + ADP + phosphate + H(+)</text>
        <dbReference type="Rhea" id="RHEA:17521"/>
        <dbReference type="Rhea" id="RHEA-COMP:9681"/>
        <dbReference type="Rhea" id="RHEA-COMP:9684"/>
        <dbReference type="ChEBI" id="CHEBI:15377"/>
        <dbReference type="ChEBI" id="CHEBI:15378"/>
        <dbReference type="ChEBI" id="CHEBI:29985"/>
        <dbReference type="ChEBI" id="CHEBI:30616"/>
        <dbReference type="ChEBI" id="CHEBI:43474"/>
        <dbReference type="ChEBI" id="CHEBI:58359"/>
        <dbReference type="ChEBI" id="CHEBI:78520"/>
        <dbReference type="ChEBI" id="CHEBI:78521"/>
        <dbReference type="ChEBI" id="CHEBI:456216"/>
    </reaction>
</comment>
<keyword evidence="12" id="KW-0808">Transferase</keyword>
<evidence type="ECO:0000256" key="6">
    <source>
        <dbReference type="ARBA" id="ARBA00022917"/>
    </source>
</evidence>
<keyword evidence="13" id="KW-1185">Reference proteome</keyword>
<dbReference type="NCBIfam" id="NF004014">
    <property type="entry name" value="PRK05477.1-4"/>
    <property type="match status" value="1"/>
</dbReference>
<dbReference type="InterPro" id="IPR003789">
    <property type="entry name" value="Asn/Gln_tRNA_amidoTrase-B-like"/>
</dbReference>
<dbReference type="PANTHER" id="PTHR11659:SF0">
    <property type="entry name" value="GLUTAMYL-TRNA(GLN) AMIDOTRANSFERASE SUBUNIT B, MITOCHONDRIAL"/>
    <property type="match status" value="1"/>
</dbReference>
<dbReference type="InterPro" id="IPR042114">
    <property type="entry name" value="GatB_C_1"/>
</dbReference>
<evidence type="ECO:0000256" key="10">
    <source>
        <dbReference type="HAMAP-Rule" id="MF_00121"/>
    </source>
</evidence>
<dbReference type="SUPFAM" id="SSF89095">
    <property type="entry name" value="GatB/YqeY motif"/>
    <property type="match status" value="1"/>
</dbReference>
<dbReference type="GO" id="GO:0050566">
    <property type="term" value="F:asparaginyl-tRNA synthase (glutamine-hydrolyzing) activity"/>
    <property type="evidence" value="ECO:0007669"/>
    <property type="project" value="RHEA"/>
</dbReference>
<comment type="similarity">
    <text evidence="1 10">Belongs to the GatB/GatE family. GatB subfamily.</text>
</comment>
<dbReference type="InterPro" id="IPR004413">
    <property type="entry name" value="GatB"/>
</dbReference>
<evidence type="ECO:0000256" key="7">
    <source>
        <dbReference type="ARBA" id="ARBA00024799"/>
    </source>
</evidence>
<dbReference type="GO" id="GO:0016740">
    <property type="term" value="F:transferase activity"/>
    <property type="evidence" value="ECO:0007669"/>
    <property type="project" value="UniProtKB-KW"/>
</dbReference>
<name>A0A222ENL9_9MOLU</name>
<dbReference type="NCBIfam" id="NF004012">
    <property type="entry name" value="PRK05477.1-2"/>
    <property type="match status" value="1"/>
</dbReference>
<reference evidence="12 13" key="1">
    <citation type="submission" date="2017-07" db="EMBL/GenBank/DDBJ databases">
        <title>Complete genome sequence of Spiroplasma corruscae EC-1 (DSM 19793).</title>
        <authorList>
            <person name="Tsai Y.-M."/>
            <person name="Lo W.-S."/>
            <person name="Kuo C.-H."/>
        </authorList>
    </citation>
    <scope>NUCLEOTIDE SEQUENCE [LARGE SCALE GENOMIC DNA]</scope>
    <source>
        <strain evidence="12 13">EC-1</strain>
    </source>
</reference>
<dbReference type="InterPro" id="IPR017958">
    <property type="entry name" value="Gln-tRNA_amidoTrfase_suB_CS"/>
</dbReference>
<dbReference type="InterPro" id="IPR017959">
    <property type="entry name" value="Asn/Gln-tRNA_amidoTrfase_suB/E"/>
</dbReference>
<evidence type="ECO:0000259" key="11">
    <source>
        <dbReference type="SMART" id="SM00845"/>
    </source>
</evidence>
<comment type="catalytic activity">
    <reaction evidence="8 10">
        <text>L-aspartyl-tRNA(Asn) + L-glutamine + ATP + H2O = L-asparaginyl-tRNA(Asn) + L-glutamate + ADP + phosphate + 2 H(+)</text>
        <dbReference type="Rhea" id="RHEA:14513"/>
        <dbReference type="Rhea" id="RHEA-COMP:9674"/>
        <dbReference type="Rhea" id="RHEA-COMP:9677"/>
        <dbReference type="ChEBI" id="CHEBI:15377"/>
        <dbReference type="ChEBI" id="CHEBI:15378"/>
        <dbReference type="ChEBI" id="CHEBI:29985"/>
        <dbReference type="ChEBI" id="CHEBI:30616"/>
        <dbReference type="ChEBI" id="CHEBI:43474"/>
        <dbReference type="ChEBI" id="CHEBI:58359"/>
        <dbReference type="ChEBI" id="CHEBI:78515"/>
        <dbReference type="ChEBI" id="CHEBI:78516"/>
        <dbReference type="ChEBI" id="CHEBI:456216"/>
    </reaction>
</comment>
<dbReference type="OrthoDB" id="9804078at2"/>
<dbReference type="PANTHER" id="PTHR11659">
    <property type="entry name" value="GLUTAMYL-TRNA GLN AMIDOTRANSFERASE SUBUNIT B MITOCHONDRIAL AND PROKARYOTIC PET112-RELATED"/>
    <property type="match status" value="1"/>
</dbReference>
<dbReference type="Proteomes" id="UP000203229">
    <property type="component" value="Chromosome"/>
</dbReference>
<dbReference type="NCBIfam" id="TIGR00133">
    <property type="entry name" value="gatB"/>
    <property type="match status" value="1"/>
</dbReference>
<dbReference type="PROSITE" id="PS01234">
    <property type="entry name" value="GATB"/>
    <property type="match status" value="1"/>
</dbReference>
<dbReference type="GO" id="GO:0005524">
    <property type="term" value="F:ATP binding"/>
    <property type="evidence" value="ECO:0007669"/>
    <property type="project" value="UniProtKB-KW"/>
</dbReference>
<dbReference type="SUPFAM" id="SSF55931">
    <property type="entry name" value="Glutamine synthetase/guanido kinase"/>
    <property type="match status" value="1"/>
</dbReference>
<feature type="domain" description="Asn/Gln amidotransferase" evidence="11">
    <location>
        <begin position="326"/>
        <end position="474"/>
    </location>
</feature>
<evidence type="ECO:0000313" key="12">
    <source>
        <dbReference type="EMBL" id="ASP27884.1"/>
    </source>
</evidence>
<dbReference type="AlphaFoldDB" id="A0A222ENL9"/>
<dbReference type="EMBL" id="CP022535">
    <property type="protein sequence ID" value="ASP27884.1"/>
    <property type="molecule type" value="Genomic_DNA"/>
</dbReference>
<evidence type="ECO:0000256" key="8">
    <source>
        <dbReference type="ARBA" id="ARBA00047380"/>
    </source>
</evidence>
<dbReference type="GO" id="GO:0070681">
    <property type="term" value="P:glutaminyl-tRNAGln biosynthesis via transamidation"/>
    <property type="evidence" value="ECO:0007669"/>
    <property type="project" value="TreeGrafter"/>
</dbReference>
<accession>A0A222ENL9</accession>
<dbReference type="KEGG" id="scou:SCORR_v1c01090"/>
<dbReference type="InterPro" id="IPR023168">
    <property type="entry name" value="GatB_Yqey_C_2"/>
</dbReference>
<dbReference type="Gene3D" id="1.10.150.380">
    <property type="entry name" value="GatB domain, N-terminal subdomain"/>
    <property type="match status" value="1"/>
</dbReference>
<sequence length="480" mass="55472">MNNFEVIIGIENHVELKTKTKMFSDAPVSFGKSPNTNVNEIDLGYPGALPSVNKKGVELAILACNALNMKINGVLRFDRKSYFYPDLPKGFQITQQYHPIGKEGSLEIDVNGNKKVIEIERLHIEEDTAKQIHKNGKTYIDYNRCGVGLIEIVSKPVIRTSEEAIEYVSKLRETLLFLNVSDVKMNEGSFRCDINISLRPFGFEGFGNKVEIKNLNSINNIKKAIDFEIKRQKELILNNILIDQETRRFDETIQETVLMRKKSDAVDYKYFREPNIYPITLDTVWIESIINNSPELADSKRRRYIEEYNFSKEEANFILNDYYLTSFFERTLVLGINPKKVLNYLITDVKSLTNKYNYSIEKSKLEPSDLFEINKYMEEGIISSKHAKNIIPIAFESNKSIIEIIEDNNWKLISDKEEITSLVDNIIKNNIKLIEENYLTRPERVEKTLMGELMKQTGGNINPKISMEVINLSLKKFKKN</sequence>
<organism evidence="12 13">
    <name type="scientific">Spiroplasma corruscae</name>
    <dbReference type="NCBI Taxonomy" id="216934"/>
    <lineage>
        <taxon>Bacteria</taxon>
        <taxon>Bacillati</taxon>
        <taxon>Mycoplasmatota</taxon>
        <taxon>Mollicutes</taxon>
        <taxon>Entomoplasmatales</taxon>
        <taxon>Spiroplasmataceae</taxon>
        <taxon>Spiroplasma</taxon>
    </lineage>
</organism>
<dbReference type="EC" id="6.3.5.-" evidence="10"/>
<keyword evidence="6 10" id="KW-0648">Protein biosynthesis</keyword>
<evidence type="ECO:0000256" key="1">
    <source>
        <dbReference type="ARBA" id="ARBA00005306"/>
    </source>
</evidence>
<proteinExistence type="inferred from homology"/>
<evidence type="ECO:0000256" key="4">
    <source>
        <dbReference type="ARBA" id="ARBA00022741"/>
    </source>
</evidence>
<keyword evidence="5 10" id="KW-0067">ATP-binding</keyword>
<dbReference type="RefSeq" id="WP_094048129.1">
    <property type="nucleotide sequence ID" value="NZ_CP022535.1"/>
</dbReference>
<evidence type="ECO:0000256" key="2">
    <source>
        <dbReference type="ARBA" id="ARBA00011123"/>
    </source>
</evidence>
<dbReference type="Gene3D" id="1.10.10.410">
    <property type="match status" value="1"/>
</dbReference>
<dbReference type="SMART" id="SM00845">
    <property type="entry name" value="GatB_Yqey"/>
    <property type="match status" value="1"/>
</dbReference>
<comment type="function">
    <text evidence="7 10">Allows the formation of correctly charged Asn-tRNA(Asn) or Gln-tRNA(Gln) through the transamidation of misacylated Asp-tRNA(Asn) or Glu-tRNA(Gln) in organisms which lack either or both of asparaginyl-tRNA or glutaminyl-tRNA synthetases. The reaction takes place in the presence of glutamine and ATP through an activated phospho-Asp-tRNA(Asn) or phospho-Glu-tRNA(Gln).</text>
</comment>